<dbReference type="SMART" id="SM00028">
    <property type="entry name" value="TPR"/>
    <property type="match status" value="4"/>
</dbReference>
<evidence type="ECO:0000256" key="4">
    <source>
        <dbReference type="SAM" id="SignalP"/>
    </source>
</evidence>
<evidence type="ECO:0000256" key="1">
    <source>
        <dbReference type="ARBA" id="ARBA00022737"/>
    </source>
</evidence>
<reference evidence="5 6" key="1">
    <citation type="submission" date="2019-01" db="EMBL/GenBank/DDBJ databases">
        <title>Nuclear Genome Assembly of the Microalgal Biofuel strain Nannochloropsis salina CCMP1776.</title>
        <authorList>
            <person name="Hovde B."/>
        </authorList>
    </citation>
    <scope>NUCLEOTIDE SEQUENCE [LARGE SCALE GENOMIC DNA]</scope>
    <source>
        <strain evidence="5 6">CCMP1776</strain>
    </source>
</reference>
<comment type="caution">
    <text evidence="5">The sequence shown here is derived from an EMBL/GenBank/DDBJ whole genome shotgun (WGS) entry which is preliminary data.</text>
</comment>
<feature type="signal peptide" evidence="4">
    <location>
        <begin position="1"/>
        <end position="26"/>
    </location>
</feature>
<evidence type="ECO:0000313" key="6">
    <source>
        <dbReference type="Proteomes" id="UP000355283"/>
    </source>
</evidence>
<dbReference type="AlphaFoldDB" id="A0A4D9D3P0"/>
<name>A0A4D9D3P0_9STRA</name>
<dbReference type="EMBL" id="SDOX01000018">
    <property type="protein sequence ID" value="TFJ84633.1"/>
    <property type="molecule type" value="Genomic_DNA"/>
</dbReference>
<dbReference type="Pfam" id="PF00515">
    <property type="entry name" value="TPR_1"/>
    <property type="match status" value="1"/>
</dbReference>
<feature type="chain" id="PRO_5020031693" evidence="4">
    <location>
        <begin position="27"/>
        <end position="407"/>
    </location>
</feature>
<dbReference type="InterPro" id="IPR050498">
    <property type="entry name" value="Ycf3"/>
</dbReference>
<evidence type="ECO:0000256" key="3">
    <source>
        <dbReference type="PROSITE-ProRule" id="PRU00339"/>
    </source>
</evidence>
<accession>A0A4D9D3P0</accession>
<feature type="repeat" description="TPR" evidence="3">
    <location>
        <begin position="273"/>
        <end position="306"/>
    </location>
</feature>
<dbReference type="PROSITE" id="PS50293">
    <property type="entry name" value="TPR_REGION"/>
    <property type="match status" value="1"/>
</dbReference>
<protein>
    <submittedName>
        <fullName evidence="5">Uncharacterized protein</fullName>
    </submittedName>
</protein>
<dbReference type="InterPro" id="IPR019734">
    <property type="entry name" value="TPR_rpt"/>
</dbReference>
<evidence type="ECO:0000256" key="2">
    <source>
        <dbReference type="ARBA" id="ARBA00022803"/>
    </source>
</evidence>
<dbReference type="SUPFAM" id="SSF48452">
    <property type="entry name" value="TPR-like"/>
    <property type="match status" value="1"/>
</dbReference>
<dbReference type="Gene3D" id="1.25.40.10">
    <property type="entry name" value="Tetratricopeptide repeat domain"/>
    <property type="match status" value="1"/>
</dbReference>
<dbReference type="PROSITE" id="PS50005">
    <property type="entry name" value="TPR"/>
    <property type="match status" value="2"/>
</dbReference>
<keyword evidence="4" id="KW-0732">Signal</keyword>
<dbReference type="Proteomes" id="UP000355283">
    <property type="component" value="Unassembled WGS sequence"/>
</dbReference>
<keyword evidence="2 3" id="KW-0802">TPR repeat</keyword>
<feature type="repeat" description="TPR" evidence="3">
    <location>
        <begin position="200"/>
        <end position="233"/>
    </location>
</feature>
<dbReference type="InterPro" id="IPR011990">
    <property type="entry name" value="TPR-like_helical_dom_sf"/>
</dbReference>
<keyword evidence="6" id="KW-1185">Reference proteome</keyword>
<dbReference type="OrthoDB" id="421121at2759"/>
<dbReference type="PANTHER" id="PTHR44858:SF1">
    <property type="entry name" value="UDP-N-ACETYLGLUCOSAMINE--PEPTIDE N-ACETYLGLUCOSAMINYLTRANSFERASE SPINDLY-RELATED"/>
    <property type="match status" value="1"/>
</dbReference>
<organism evidence="5 6">
    <name type="scientific">Nannochloropsis salina CCMP1776</name>
    <dbReference type="NCBI Taxonomy" id="1027361"/>
    <lineage>
        <taxon>Eukaryota</taxon>
        <taxon>Sar</taxon>
        <taxon>Stramenopiles</taxon>
        <taxon>Ochrophyta</taxon>
        <taxon>Eustigmatophyceae</taxon>
        <taxon>Eustigmatales</taxon>
        <taxon>Monodopsidaceae</taxon>
        <taxon>Microchloropsis</taxon>
        <taxon>Microchloropsis salina</taxon>
    </lineage>
</organism>
<evidence type="ECO:0000313" key="5">
    <source>
        <dbReference type="EMBL" id="TFJ84633.1"/>
    </source>
</evidence>
<keyword evidence="1" id="KW-0677">Repeat</keyword>
<dbReference type="PANTHER" id="PTHR44858">
    <property type="entry name" value="TETRATRICOPEPTIDE REPEAT PROTEIN 6"/>
    <property type="match status" value="1"/>
</dbReference>
<proteinExistence type="predicted"/>
<sequence length="407" mass="45753">MPRSYRPAIFWLLLAVALPVCPSTTAFAWHSVRPPTKLTADSPRYPSSISCSRGPTHRFADRRRDQWIHSDLMKSSPSKAAPGAFRKLSPLLFGFLPVLAPAAASFTPTPAHAVSAPVAVSFTKGPTALVAATDMILKENEMKADGEEVQRLMGRVEPIDRLGQEAEGIFKRARIAEADNEFEKALRLYDRVTRVAPGYAYAWSNKGNAYIALGDLEKGLDSYSRAVELLPSKTGDAWLVYLNKATTELALDRLDAAIQDLDLARVLRGQPDMLLFANKGLALERKGDLAQALENYEFAVLTKPKDVQPWWLRYSMVLFQEQQDIKALEVMRKVVGKFGRVEETKVALATLVYAYGDKNEAERMWSELSGQTQYKYRDEDFLRSKLRWPSRMISTLREFKGLYTPRA</sequence>
<gene>
    <name evidence="5" type="ORF">NSK_004098</name>
</gene>